<evidence type="ECO:0000256" key="6">
    <source>
        <dbReference type="SAM" id="Phobius"/>
    </source>
</evidence>
<proteinExistence type="predicted"/>
<dbReference type="SUPFAM" id="SSF103473">
    <property type="entry name" value="MFS general substrate transporter"/>
    <property type="match status" value="1"/>
</dbReference>
<dbReference type="GO" id="GO:0016020">
    <property type="term" value="C:membrane"/>
    <property type="evidence" value="ECO:0007669"/>
    <property type="project" value="UniProtKB-SubCell"/>
</dbReference>
<dbReference type="EMBL" id="JANBVO010000006">
    <property type="protein sequence ID" value="KAJ9151402.1"/>
    <property type="molecule type" value="Genomic_DNA"/>
</dbReference>
<comment type="caution">
    <text evidence="7">The sequence shown here is derived from an EMBL/GenBank/DDBJ whole genome shotgun (WGS) entry which is preliminary data.</text>
</comment>
<dbReference type="AlphaFoldDB" id="A0AA38S0D6"/>
<organism evidence="7 8">
    <name type="scientific">Pleurostoma richardsiae</name>
    <dbReference type="NCBI Taxonomy" id="41990"/>
    <lineage>
        <taxon>Eukaryota</taxon>
        <taxon>Fungi</taxon>
        <taxon>Dikarya</taxon>
        <taxon>Ascomycota</taxon>
        <taxon>Pezizomycotina</taxon>
        <taxon>Sordariomycetes</taxon>
        <taxon>Sordariomycetidae</taxon>
        <taxon>Calosphaeriales</taxon>
        <taxon>Pleurostomataceae</taxon>
        <taxon>Pleurostoma</taxon>
    </lineage>
</organism>
<feature type="transmembrane region" description="Helical" evidence="6">
    <location>
        <begin position="520"/>
        <end position="540"/>
    </location>
</feature>
<comment type="subcellular location">
    <subcellularLocation>
        <location evidence="1">Membrane</location>
        <topology evidence="1">Multi-pass membrane protein</topology>
    </subcellularLocation>
</comment>
<dbReference type="Gene3D" id="1.20.1250.20">
    <property type="entry name" value="MFS general substrate transporter like domains"/>
    <property type="match status" value="2"/>
</dbReference>
<keyword evidence="3 6" id="KW-1133">Transmembrane helix</keyword>
<dbReference type="InterPro" id="IPR036259">
    <property type="entry name" value="MFS_trans_sf"/>
</dbReference>
<feature type="transmembrane region" description="Helical" evidence="6">
    <location>
        <begin position="348"/>
        <end position="370"/>
    </location>
</feature>
<keyword evidence="4 6" id="KW-0472">Membrane</keyword>
<feature type="region of interest" description="Disordered" evidence="5">
    <location>
        <begin position="1"/>
        <end position="107"/>
    </location>
</feature>
<feature type="transmembrane region" description="Helical" evidence="6">
    <location>
        <begin position="233"/>
        <end position="254"/>
    </location>
</feature>
<feature type="compositionally biased region" description="Basic and acidic residues" evidence="5">
    <location>
        <begin position="49"/>
        <end position="64"/>
    </location>
</feature>
<gene>
    <name evidence="7" type="ORF">NKR23_g3250</name>
</gene>
<protein>
    <submittedName>
        <fullName evidence="7">Major facilitator superfamily transporter</fullName>
    </submittedName>
</protein>
<feature type="transmembrane region" description="Helical" evidence="6">
    <location>
        <begin position="483"/>
        <end position="500"/>
    </location>
</feature>
<dbReference type="InterPro" id="IPR049680">
    <property type="entry name" value="FLVCR1-2_SLC49-like"/>
</dbReference>
<keyword evidence="2 6" id="KW-0812">Transmembrane</keyword>
<evidence type="ECO:0000313" key="8">
    <source>
        <dbReference type="Proteomes" id="UP001174694"/>
    </source>
</evidence>
<dbReference type="GO" id="GO:0022857">
    <property type="term" value="F:transmembrane transporter activity"/>
    <property type="evidence" value="ECO:0007669"/>
    <property type="project" value="InterPro"/>
</dbReference>
<feature type="transmembrane region" description="Helical" evidence="6">
    <location>
        <begin position="390"/>
        <end position="411"/>
    </location>
</feature>
<dbReference type="PANTHER" id="PTHR10924:SF6">
    <property type="entry name" value="SOLUTE CARRIER FAMILY 49 MEMBER A3"/>
    <property type="match status" value="1"/>
</dbReference>
<feature type="transmembrane region" description="Helical" evidence="6">
    <location>
        <begin position="209"/>
        <end position="227"/>
    </location>
</feature>
<evidence type="ECO:0000256" key="4">
    <source>
        <dbReference type="ARBA" id="ARBA00023136"/>
    </source>
</evidence>
<evidence type="ECO:0000256" key="1">
    <source>
        <dbReference type="ARBA" id="ARBA00004141"/>
    </source>
</evidence>
<feature type="transmembrane region" description="Helical" evidence="6">
    <location>
        <begin position="180"/>
        <end position="202"/>
    </location>
</feature>
<dbReference type="PANTHER" id="PTHR10924">
    <property type="entry name" value="MAJOR FACILITATOR SUPERFAMILY PROTEIN-RELATED"/>
    <property type="match status" value="1"/>
</dbReference>
<evidence type="ECO:0000313" key="7">
    <source>
        <dbReference type="EMBL" id="KAJ9151402.1"/>
    </source>
</evidence>
<dbReference type="Pfam" id="PF07690">
    <property type="entry name" value="MFS_1"/>
    <property type="match status" value="1"/>
</dbReference>
<accession>A0AA38S0D6</accession>
<keyword evidence="8" id="KW-1185">Reference proteome</keyword>
<evidence type="ECO:0000256" key="2">
    <source>
        <dbReference type="ARBA" id="ARBA00022692"/>
    </source>
</evidence>
<feature type="transmembrane region" description="Helical" evidence="6">
    <location>
        <begin position="450"/>
        <end position="471"/>
    </location>
</feature>
<sequence>MASAENPEAAKRLDTSTTFASDGGLLGDKELSPVGSPSSGGEGSSRHSGSGDHARAPADHDHDKNHHHHNHHHAAAAAPAHGRRSKDDKSATPDSVQDVELTDSNRAREQWPRFGADALIGESRHHGDGSTGVFYRVYKRRWFGLIQLTLLNIIVSWDWLTFSPVAGDAATFFNTTESVINWLSTAFLFAFVFITPVTIYVLHWGPRPSIVVAAVLVLVGNWVRYAGARTGEHGHFGAVMFGQILTGLAQPFVLAAPTRYSDLWFTNRGRVAATALMSLANPFGAALGQLIVPFWVSGPKDVPNGVLYVAIISSVCSIPSFFVPAAPPTPAAPSCETPKLSLRESARIITGSLEFWLIFIPFSIYVGFFNSVSSLLNQILEPYGANDTDAGIAGALLIVVGLVASAISSPILDRTKAFLLAIKVCVPLIGASYLAFVWMPETRGLAGPYVVLSILGAASFSLVPVAVEYLVELTHPISPEVTSTLSWSGGQLLGGIFIVISDALKAGEGAHPPRNMDRALIFEAVVALVVVPLPLMLGLFGRKEKVRLRRVRSDELIMEHAQQHGTPAPAAATAAAAEAA</sequence>
<reference evidence="7" key="1">
    <citation type="submission" date="2022-07" db="EMBL/GenBank/DDBJ databases">
        <title>Fungi with potential for degradation of polypropylene.</title>
        <authorList>
            <person name="Gostincar C."/>
        </authorList>
    </citation>
    <scope>NUCLEOTIDE SEQUENCE</scope>
    <source>
        <strain evidence="7">EXF-13308</strain>
    </source>
</reference>
<feature type="transmembrane region" description="Helical" evidence="6">
    <location>
        <begin position="307"/>
        <end position="327"/>
    </location>
</feature>
<evidence type="ECO:0000256" key="3">
    <source>
        <dbReference type="ARBA" id="ARBA00022989"/>
    </source>
</evidence>
<feature type="transmembrane region" description="Helical" evidence="6">
    <location>
        <begin position="275"/>
        <end position="295"/>
    </location>
</feature>
<evidence type="ECO:0000256" key="5">
    <source>
        <dbReference type="SAM" id="MobiDB-lite"/>
    </source>
</evidence>
<feature type="transmembrane region" description="Helical" evidence="6">
    <location>
        <begin position="142"/>
        <end position="160"/>
    </location>
</feature>
<dbReference type="InterPro" id="IPR011701">
    <property type="entry name" value="MFS"/>
</dbReference>
<feature type="compositionally biased region" description="Basic residues" evidence="5">
    <location>
        <begin position="65"/>
        <end position="74"/>
    </location>
</feature>
<dbReference type="Proteomes" id="UP001174694">
    <property type="component" value="Unassembled WGS sequence"/>
</dbReference>
<name>A0AA38S0D6_9PEZI</name>
<feature type="transmembrane region" description="Helical" evidence="6">
    <location>
        <begin position="418"/>
        <end position="438"/>
    </location>
</feature>